<dbReference type="NCBIfam" id="NF012200">
    <property type="entry name" value="choice_anch_D"/>
    <property type="match status" value="1"/>
</dbReference>
<evidence type="ECO:0000256" key="1">
    <source>
        <dbReference type="SAM" id="MobiDB-lite"/>
    </source>
</evidence>
<reference evidence="3 4" key="1">
    <citation type="submission" date="2020-11" db="EMBL/GenBank/DDBJ databases">
        <title>Hymenobacter sp.</title>
        <authorList>
            <person name="Kim M.K."/>
        </authorList>
    </citation>
    <scope>NUCLEOTIDE SEQUENCE [LARGE SCALE GENOMIC DNA]</scope>
    <source>
        <strain evidence="3 4">BT594</strain>
    </source>
</reference>
<evidence type="ECO:0000259" key="2">
    <source>
        <dbReference type="Pfam" id="PF18962"/>
    </source>
</evidence>
<keyword evidence="4" id="KW-1185">Reference proteome</keyword>
<dbReference type="EMBL" id="JADWYK010000001">
    <property type="protein sequence ID" value="MBG8551962.1"/>
    <property type="molecule type" value="Genomic_DNA"/>
</dbReference>
<dbReference type="InterPro" id="IPR014756">
    <property type="entry name" value="Ig_E-set"/>
</dbReference>
<evidence type="ECO:0000313" key="3">
    <source>
        <dbReference type="EMBL" id="MBG8551962.1"/>
    </source>
</evidence>
<gene>
    <name evidence="3" type="ORF">I5L79_00295</name>
</gene>
<accession>A0ABS0KVR8</accession>
<sequence length="1795" mass="181536">MGTPSASSSYGFVYSTTVNTAAGLKLDATGTTKTEVGTTGLTTSGGFNKAFTGLSVSTTYYVQAYATNATGTSYGGMISFTTATPTITASITAFPSAFSTITGTPSATQSYTVSATNLVADLTIGPLVGYEFSSNSGTSYATSLSFTPTAAGTITTRTITVRLTGAATGTYTGNIANASTNAITKNVAATGTSTAPNPSVITLSASTLTSFGYIQGAGPSASKTYSLSATDLVPAAGNLTVTGSTNYEVSTDNSTFSGTVTVAYTGGALAATPIYVRLKAGLAAGTYNSEIIANTGGSANQKDVTVSGTVLLPTLTTSVASRTGFTYEQGNGPSASRTYTLSGSNLTPAVGNLTVTGTTHYEVSLNDVDFSGTVAVLYTANALSATTIYVRLKAGLTAGDYNNETVTNTGGGAAQKGVTMSGTVTPPVPVITLSAAAFSAFNTLTGEPSAAQTYTVSAVNLTAGVDVAAPTGYEVSLDGTTFSSSLTIPMGSGTLSNVPVSVRLTGNTATGNLNSSITHNSTGAAQKTKSTTNGGTTTATVVAEPTATPTISVSGTPTNNSVSLSTSGGNRRIIVVRPATAAAVAPVDKTSYSANLAYGSGSTTGLNNYVVLSGNGTTATVTGLTQGTSYVADVYVFNESSTSTSFNNYKPAPGTVSFLTATPPTISSFTPDNGAPGVGVVISGTFFTDVISVKFNGTTVASSAYTVDNAGQITANVPTGASTGTISVTTPGGTATSTETFTVNNPVPTITSLEPNTKVAGSAAFSLVVNGTGFVSGAIVTFNGVEYTPTINSGTKLTIAIPATAIATVGSYAVTVTTGGPGGGTSLPATFTVTEPFAGLFEDFEVGTKGSYTTGNTTLASGSWEFNDALLISGDASDKKNGSKAARIQNTGKLTMLFDKANGLNNVVVYAANYGSNTGSAFNVEYSTNQGGSWTIIGNSGTVTSTLTAYTFTPSTAISGDVRIRIVKTAGGGNRLNIDDIGIADYQVITGPEINVTQGGTRIASGGGYSFGLVPTGTPVTATFTIENLGTTDVTLNGTPAVTFEAGASADYTITAQPTGPIASAGSTTFTVTFTPSSSATQTAVLSIANNDATGNESPYRIVLTGAAPPTYVWNGTGTSWTAAASWTPARTTATANDLLIFDGFTTSTATPTVDFGTGESIGQLILRNNVAATFLNASNNRTLTVRNTNLNGADFVIEAGSSLTVTGSAGATTGLSIQLAAGATASIAGHLEFNNGAQRLLGNGTNSVEFVSGSSFLQNTQMSGEPFGTSSSNYNTIVFRNGSRVQQSGGGQVFSASAPNSSITLEPTSTYVYTIPASGIGQPSIPPLSQRTYGNLEFDLGADGHARSTTGGALIIAGNLTVTSGTVDLNLGNSIAIGGNVTVSSGASLGFNPSTAQTLTLNGTTPQTISGGGTLTFASTYTLAINNATGVTLARPVSVSHLTLTNGILTTDATNLLTLGSTLTGGSSTSYINGPLARAKAAGAGTLSFPIGMGTEYRPLTLIISQTDAGTFTAVQHEGAPANQTLSGDLKRVSKLRYYTVTSNAGNFAGTITLSYDAAKDAVTNAGALVIASSNNGSPWVNIGQSADVPPTATTVTSGSFTSFGDFVLASTDEDVANNPLPVELTSFVAERKGGRVDVRWATASEHNSSYFVVERATDAVHFAPVGRVAGKGTATSRNAYLFVDAQPLAGVAYYRLRQVDQDGSVSFSEIRTVQSSFTAGIYPNPVASTLYVQLPEHAGPVQATITDLSGREVYRAQVPASQQLDLRQLPQGSYVLVLQGQQLRTTHKLLKTN</sequence>
<dbReference type="Gene3D" id="2.60.40.10">
    <property type="entry name" value="Immunoglobulins"/>
    <property type="match status" value="3"/>
</dbReference>
<dbReference type="InterPro" id="IPR013783">
    <property type="entry name" value="Ig-like_fold"/>
</dbReference>
<feature type="domain" description="Secretion system C-terminal sorting" evidence="2">
    <location>
        <begin position="1723"/>
        <end position="1791"/>
    </location>
</feature>
<dbReference type="SUPFAM" id="SSF81296">
    <property type="entry name" value="E set domains"/>
    <property type="match status" value="2"/>
</dbReference>
<dbReference type="Pfam" id="PF18962">
    <property type="entry name" value="Por_Secre_tail"/>
    <property type="match status" value="1"/>
</dbReference>
<dbReference type="NCBIfam" id="TIGR04183">
    <property type="entry name" value="Por_Secre_tail"/>
    <property type="match status" value="1"/>
</dbReference>
<name>A0ABS0KVR8_9BACT</name>
<dbReference type="SUPFAM" id="SSF49265">
    <property type="entry name" value="Fibronectin type III"/>
    <property type="match status" value="1"/>
</dbReference>
<dbReference type="InterPro" id="IPR036116">
    <property type="entry name" value="FN3_sf"/>
</dbReference>
<evidence type="ECO:0000313" key="4">
    <source>
        <dbReference type="Proteomes" id="UP000601099"/>
    </source>
</evidence>
<organism evidence="3 4">
    <name type="scientific">Hymenobacter guriensis</name>
    <dbReference type="NCBI Taxonomy" id="2793065"/>
    <lineage>
        <taxon>Bacteria</taxon>
        <taxon>Pseudomonadati</taxon>
        <taxon>Bacteroidota</taxon>
        <taxon>Cytophagia</taxon>
        <taxon>Cytophagales</taxon>
        <taxon>Hymenobacteraceae</taxon>
        <taxon>Hymenobacter</taxon>
    </lineage>
</organism>
<protein>
    <submittedName>
        <fullName evidence="3">Choice-of-anchor D domain-containing protein</fullName>
    </submittedName>
</protein>
<dbReference type="Proteomes" id="UP000601099">
    <property type="component" value="Unassembled WGS sequence"/>
</dbReference>
<feature type="compositionally biased region" description="Polar residues" evidence="1">
    <location>
        <begin position="511"/>
        <end position="530"/>
    </location>
</feature>
<dbReference type="InterPro" id="IPR026444">
    <property type="entry name" value="Secre_tail"/>
</dbReference>
<proteinExistence type="predicted"/>
<comment type="caution">
    <text evidence="3">The sequence shown here is derived from an EMBL/GenBank/DDBJ whole genome shotgun (WGS) entry which is preliminary data.</text>
</comment>
<feature type="region of interest" description="Disordered" evidence="1">
    <location>
        <begin position="511"/>
        <end position="535"/>
    </location>
</feature>